<dbReference type="PROSITE" id="PS50011">
    <property type="entry name" value="PROTEIN_KINASE_DOM"/>
    <property type="match status" value="1"/>
</dbReference>
<evidence type="ECO:0000256" key="2">
    <source>
        <dbReference type="ARBA" id="ARBA00022741"/>
    </source>
</evidence>
<comment type="caution">
    <text evidence="7">The sequence shown here is derived from an EMBL/GenBank/DDBJ whole genome shotgun (WGS) entry which is preliminary data.</text>
</comment>
<feature type="domain" description="Protein kinase" evidence="6">
    <location>
        <begin position="1"/>
        <end position="94"/>
    </location>
</feature>
<evidence type="ECO:0000259" key="6">
    <source>
        <dbReference type="PROSITE" id="PS50011"/>
    </source>
</evidence>
<dbReference type="EMBL" id="JAPFFF010000069">
    <property type="protein sequence ID" value="KAK8836115.1"/>
    <property type="molecule type" value="Genomic_DNA"/>
</dbReference>
<dbReference type="InterPro" id="IPR050339">
    <property type="entry name" value="CC_SR_Kinase"/>
</dbReference>
<accession>A0ABR2GQ99</accession>
<evidence type="ECO:0000256" key="4">
    <source>
        <dbReference type="ARBA" id="ARBA00022840"/>
    </source>
</evidence>
<dbReference type="PROSITE" id="PS00108">
    <property type="entry name" value="PROTEIN_KINASE_ST"/>
    <property type="match status" value="1"/>
</dbReference>
<evidence type="ECO:0000256" key="5">
    <source>
        <dbReference type="ARBA" id="ARBA00037982"/>
    </source>
</evidence>
<dbReference type="InterPro" id="IPR000719">
    <property type="entry name" value="Prot_kinase_dom"/>
</dbReference>
<evidence type="ECO:0000256" key="3">
    <source>
        <dbReference type="ARBA" id="ARBA00022777"/>
    </source>
</evidence>
<proteinExistence type="inferred from homology"/>
<dbReference type="SUPFAM" id="SSF56112">
    <property type="entry name" value="Protein kinase-like (PK-like)"/>
    <property type="match status" value="1"/>
</dbReference>
<dbReference type="Gene3D" id="1.10.510.10">
    <property type="entry name" value="Transferase(Phosphotransferase) domain 1"/>
    <property type="match status" value="1"/>
</dbReference>
<dbReference type="InterPro" id="IPR008271">
    <property type="entry name" value="Ser/Thr_kinase_AS"/>
</dbReference>
<dbReference type="PANTHER" id="PTHR11042">
    <property type="entry name" value="EUKARYOTIC TRANSLATION INITIATION FACTOR 2-ALPHA KINASE EIF2-ALPHA KINASE -RELATED"/>
    <property type="match status" value="1"/>
</dbReference>
<keyword evidence="1" id="KW-0808">Transferase</keyword>
<sequence length="94" mass="10941">MLHIHENGMIHRDLKFENVMLIDFGLAHVDAMKDTMPKGVGAFAYMSPEMANEDDYNNKTDVYSFLLLVLFTRRFQKLSMKEKPAFRVDFAAQH</sequence>
<evidence type="ECO:0000313" key="8">
    <source>
        <dbReference type="Proteomes" id="UP001470230"/>
    </source>
</evidence>
<evidence type="ECO:0000313" key="7">
    <source>
        <dbReference type="EMBL" id="KAK8836115.1"/>
    </source>
</evidence>
<reference evidence="7 8" key="1">
    <citation type="submission" date="2024-04" db="EMBL/GenBank/DDBJ databases">
        <title>Tritrichomonas musculus Genome.</title>
        <authorList>
            <person name="Alves-Ferreira E."/>
            <person name="Grigg M."/>
            <person name="Lorenzi H."/>
            <person name="Galac M."/>
        </authorList>
    </citation>
    <scope>NUCLEOTIDE SEQUENCE [LARGE SCALE GENOMIC DNA]</scope>
    <source>
        <strain evidence="7 8">EAF2021</strain>
    </source>
</reference>
<organism evidence="7 8">
    <name type="scientific">Tritrichomonas musculus</name>
    <dbReference type="NCBI Taxonomy" id="1915356"/>
    <lineage>
        <taxon>Eukaryota</taxon>
        <taxon>Metamonada</taxon>
        <taxon>Parabasalia</taxon>
        <taxon>Tritrichomonadida</taxon>
        <taxon>Tritrichomonadidae</taxon>
        <taxon>Tritrichomonas</taxon>
    </lineage>
</organism>
<dbReference type="Proteomes" id="UP001470230">
    <property type="component" value="Unassembled WGS sequence"/>
</dbReference>
<protein>
    <recommendedName>
        <fullName evidence="6">Protein kinase domain-containing protein</fullName>
    </recommendedName>
</protein>
<keyword evidence="8" id="KW-1185">Reference proteome</keyword>
<keyword evidence="4" id="KW-0067">ATP-binding</keyword>
<keyword evidence="3" id="KW-0418">Kinase</keyword>
<keyword evidence="2" id="KW-0547">Nucleotide-binding</keyword>
<evidence type="ECO:0000256" key="1">
    <source>
        <dbReference type="ARBA" id="ARBA00022679"/>
    </source>
</evidence>
<comment type="similarity">
    <text evidence="5">Belongs to the protein kinase superfamily. Ser/Thr protein kinase family. GCN2 subfamily.</text>
</comment>
<name>A0ABR2GQ99_9EUKA</name>
<dbReference type="InterPro" id="IPR011009">
    <property type="entry name" value="Kinase-like_dom_sf"/>
</dbReference>
<dbReference type="Pfam" id="PF00069">
    <property type="entry name" value="Pkinase"/>
    <property type="match status" value="1"/>
</dbReference>
<gene>
    <name evidence="7" type="ORF">M9Y10_040072</name>
</gene>